<gene>
    <name evidence="7" type="ORF">D6C83_08710</name>
</gene>
<dbReference type="PANTHER" id="PTHR31162:SF0">
    <property type="entry name" value="MALIC ACID TRANSPORT PROTEIN"/>
    <property type="match status" value="1"/>
</dbReference>
<sequence length="451" mass="50321">MAFRRRDNQAGDNEGHHSDGSTATNNSTGDLETRMKDLEKAVVHRRPQARRRISDVAPEGTDREITLKERLRHFTWAWFTLTMSTGGFATLLSVQPHKFTGLLTIGTIVYIFDLVLFVILCAAITARFIMYPGSFHKSLKHPTEALFFPTFWLSLPTIIGGMNNYGVGNVGGWLIVTLRVLFWIYFACTLLVAIFQYWYLFASKTLLVKSMAPSWILPIFPVMLTGTLANIIASNQPPEQRLPIIVAGVASQGLGWTVAVMIYAVMIVRLFEYGLPPPNARPGMFICVGPAGFTILALIGMSNALPEGYGNFAKNPTAIPALQAMALFVSIFIWMIGLWWFALATISVLYGIKQMSFSLVNWALVFPNVGFTIAGINIGQQLESQGILWVGSIMSILVFAIWLFNLYAHARAVLTKRMMMPGQDEEMRERFEKMVVDQCYGLEVPILANVD</sequence>
<evidence type="ECO:0000256" key="4">
    <source>
        <dbReference type="ARBA" id="ARBA00023136"/>
    </source>
</evidence>
<proteinExistence type="predicted"/>
<feature type="transmembrane region" description="Helical" evidence="6">
    <location>
        <begin position="214"/>
        <end position="233"/>
    </location>
</feature>
<feature type="region of interest" description="Disordered" evidence="5">
    <location>
        <begin position="1"/>
        <end position="30"/>
    </location>
</feature>
<evidence type="ECO:0000256" key="3">
    <source>
        <dbReference type="ARBA" id="ARBA00022989"/>
    </source>
</evidence>
<dbReference type="GO" id="GO:0016020">
    <property type="term" value="C:membrane"/>
    <property type="evidence" value="ECO:0007669"/>
    <property type="project" value="UniProtKB-SubCell"/>
</dbReference>
<dbReference type="GO" id="GO:0015140">
    <property type="term" value="F:malate transmembrane transporter activity"/>
    <property type="evidence" value="ECO:0007669"/>
    <property type="project" value="InterPro"/>
</dbReference>
<feature type="transmembrane region" description="Helical" evidence="6">
    <location>
        <begin position="101"/>
        <end position="124"/>
    </location>
</feature>
<protein>
    <recommendedName>
        <fullName evidence="9">C4-dicarboxylate transporter/malic acid transport protein</fullName>
    </recommendedName>
</protein>
<feature type="transmembrane region" description="Helical" evidence="6">
    <location>
        <begin position="359"/>
        <end position="380"/>
    </location>
</feature>
<evidence type="ECO:0000313" key="8">
    <source>
        <dbReference type="Proteomes" id="UP000304947"/>
    </source>
</evidence>
<feature type="compositionally biased region" description="Polar residues" evidence="5">
    <location>
        <begin position="20"/>
        <end position="30"/>
    </location>
</feature>
<feature type="compositionally biased region" description="Basic and acidic residues" evidence="5">
    <location>
        <begin position="1"/>
        <end position="19"/>
    </location>
</feature>
<dbReference type="PANTHER" id="PTHR31162">
    <property type="entry name" value="MALIC ACID TRANSPORT PROTEIN-RELATED"/>
    <property type="match status" value="1"/>
</dbReference>
<feature type="non-terminal residue" evidence="7">
    <location>
        <position position="451"/>
    </location>
</feature>
<keyword evidence="4 6" id="KW-0472">Membrane</keyword>
<evidence type="ECO:0000256" key="2">
    <source>
        <dbReference type="ARBA" id="ARBA00022692"/>
    </source>
</evidence>
<dbReference type="Pfam" id="PF03595">
    <property type="entry name" value="SLAC1"/>
    <property type="match status" value="1"/>
</dbReference>
<evidence type="ECO:0000256" key="1">
    <source>
        <dbReference type="ARBA" id="ARBA00004141"/>
    </source>
</evidence>
<dbReference type="InterPro" id="IPR004695">
    <property type="entry name" value="SLAC1/Mae1/Ssu1/TehA"/>
</dbReference>
<dbReference type="Proteomes" id="UP000304947">
    <property type="component" value="Unassembled WGS sequence"/>
</dbReference>
<dbReference type="InterPro" id="IPR038665">
    <property type="entry name" value="Voltage-dep_anion_channel_sf"/>
</dbReference>
<evidence type="ECO:0000256" key="5">
    <source>
        <dbReference type="SAM" id="MobiDB-lite"/>
    </source>
</evidence>
<evidence type="ECO:0008006" key="9">
    <source>
        <dbReference type="Google" id="ProtNLM"/>
    </source>
</evidence>
<keyword evidence="2 6" id="KW-0812">Transmembrane</keyword>
<comment type="subcellular location">
    <subcellularLocation>
        <location evidence="1">Membrane</location>
        <topology evidence="1">Multi-pass membrane protein</topology>
    </subcellularLocation>
</comment>
<feature type="transmembrane region" description="Helical" evidence="6">
    <location>
        <begin position="145"/>
        <end position="162"/>
    </location>
</feature>
<accession>A0A4S9ZNH6</accession>
<dbReference type="CDD" id="cd09317">
    <property type="entry name" value="TDT_Mae1_like"/>
    <property type="match status" value="1"/>
</dbReference>
<name>A0A4S9ZNH6_AURPU</name>
<dbReference type="EMBL" id="QZBU01004676">
    <property type="protein sequence ID" value="TIA06375.1"/>
    <property type="molecule type" value="Genomic_DNA"/>
</dbReference>
<evidence type="ECO:0000256" key="6">
    <source>
        <dbReference type="SAM" id="Phobius"/>
    </source>
</evidence>
<reference evidence="7 8" key="1">
    <citation type="submission" date="2018-10" db="EMBL/GenBank/DDBJ databases">
        <title>Fifty Aureobasidium pullulans genomes reveal a recombining polyextremotolerant generalist.</title>
        <authorList>
            <person name="Gostincar C."/>
            <person name="Turk M."/>
            <person name="Zajc J."/>
            <person name="Gunde-Cimerman N."/>
        </authorList>
    </citation>
    <scope>NUCLEOTIDE SEQUENCE [LARGE SCALE GENOMIC DNA]</scope>
    <source>
        <strain evidence="7 8">EXF-3380</strain>
    </source>
</reference>
<feature type="transmembrane region" description="Helical" evidence="6">
    <location>
        <begin position="283"/>
        <end position="305"/>
    </location>
</feature>
<evidence type="ECO:0000313" key="7">
    <source>
        <dbReference type="EMBL" id="TIA06375.1"/>
    </source>
</evidence>
<feature type="transmembrane region" description="Helical" evidence="6">
    <location>
        <begin position="325"/>
        <end position="352"/>
    </location>
</feature>
<comment type="caution">
    <text evidence="7">The sequence shown here is derived from an EMBL/GenBank/DDBJ whole genome shotgun (WGS) entry which is preliminary data.</text>
</comment>
<keyword evidence="3 6" id="KW-1133">Transmembrane helix</keyword>
<dbReference type="AlphaFoldDB" id="A0A4S9ZNH6"/>
<feature type="transmembrane region" description="Helical" evidence="6">
    <location>
        <begin position="182"/>
        <end position="202"/>
    </location>
</feature>
<feature type="transmembrane region" description="Helical" evidence="6">
    <location>
        <begin position="76"/>
        <end position="95"/>
    </location>
</feature>
<feature type="transmembrane region" description="Helical" evidence="6">
    <location>
        <begin position="386"/>
        <end position="408"/>
    </location>
</feature>
<dbReference type="InterPro" id="IPR030185">
    <property type="entry name" value="Mae1"/>
</dbReference>
<dbReference type="Gene3D" id="1.50.10.150">
    <property type="entry name" value="Voltage-dependent anion channel"/>
    <property type="match status" value="1"/>
</dbReference>
<organism evidence="7 8">
    <name type="scientific">Aureobasidium pullulans</name>
    <name type="common">Black yeast</name>
    <name type="synonym">Pullularia pullulans</name>
    <dbReference type="NCBI Taxonomy" id="5580"/>
    <lineage>
        <taxon>Eukaryota</taxon>
        <taxon>Fungi</taxon>
        <taxon>Dikarya</taxon>
        <taxon>Ascomycota</taxon>
        <taxon>Pezizomycotina</taxon>
        <taxon>Dothideomycetes</taxon>
        <taxon>Dothideomycetidae</taxon>
        <taxon>Dothideales</taxon>
        <taxon>Saccotheciaceae</taxon>
        <taxon>Aureobasidium</taxon>
    </lineage>
</organism>
<feature type="transmembrane region" description="Helical" evidence="6">
    <location>
        <begin position="253"/>
        <end position="271"/>
    </location>
</feature>